<dbReference type="Proteomes" id="UP000828048">
    <property type="component" value="Chromosome 6"/>
</dbReference>
<reference evidence="1 2" key="1">
    <citation type="journal article" date="2021" name="Hortic Res">
        <title>High-quality reference genome and annotation aids understanding of berry development for evergreen blueberry (Vaccinium darrowii).</title>
        <authorList>
            <person name="Yu J."/>
            <person name="Hulse-Kemp A.M."/>
            <person name="Babiker E."/>
            <person name="Staton M."/>
        </authorList>
    </citation>
    <scope>NUCLEOTIDE SEQUENCE [LARGE SCALE GENOMIC DNA]</scope>
    <source>
        <strain evidence="2">cv. NJ 8807/NJ 8810</strain>
        <tissue evidence="1">Young leaf</tissue>
    </source>
</reference>
<proteinExistence type="predicted"/>
<evidence type="ECO:0000313" key="2">
    <source>
        <dbReference type="Proteomes" id="UP000828048"/>
    </source>
</evidence>
<protein>
    <submittedName>
        <fullName evidence="1">Uncharacterized protein</fullName>
    </submittedName>
</protein>
<organism evidence="1 2">
    <name type="scientific">Vaccinium darrowii</name>
    <dbReference type="NCBI Taxonomy" id="229202"/>
    <lineage>
        <taxon>Eukaryota</taxon>
        <taxon>Viridiplantae</taxon>
        <taxon>Streptophyta</taxon>
        <taxon>Embryophyta</taxon>
        <taxon>Tracheophyta</taxon>
        <taxon>Spermatophyta</taxon>
        <taxon>Magnoliopsida</taxon>
        <taxon>eudicotyledons</taxon>
        <taxon>Gunneridae</taxon>
        <taxon>Pentapetalae</taxon>
        <taxon>asterids</taxon>
        <taxon>Ericales</taxon>
        <taxon>Ericaceae</taxon>
        <taxon>Vaccinioideae</taxon>
        <taxon>Vaccinieae</taxon>
        <taxon>Vaccinium</taxon>
    </lineage>
</organism>
<accession>A0ACB7XCB2</accession>
<sequence>MMDDHNSVTHSVATNHYYVSNGKLMLISLFALVAICILIALFHSYAGWARRRRHRNLDSQPHRGQPPDYLVFNFGPTTTTTTITPPPKDGLERSVLNSIPTFLYGAASHDRPLECAVCLSEFVDEDLGRVLPNCNHCFHIDCIDMWFYSHSDCPLCRAPVKAIANPVGNVTSAGETSSSVDGSGSGFANVCTSVDDKGVGPSSSLLKKPPELVGIIVELGSDCERGWK</sequence>
<dbReference type="EMBL" id="CM037156">
    <property type="protein sequence ID" value="KAH7838250.1"/>
    <property type="molecule type" value="Genomic_DNA"/>
</dbReference>
<gene>
    <name evidence="1" type="ORF">Vadar_024034</name>
</gene>
<keyword evidence="2" id="KW-1185">Reference proteome</keyword>
<comment type="caution">
    <text evidence="1">The sequence shown here is derived from an EMBL/GenBank/DDBJ whole genome shotgun (WGS) entry which is preliminary data.</text>
</comment>
<name>A0ACB7XCB2_9ERIC</name>
<evidence type="ECO:0000313" key="1">
    <source>
        <dbReference type="EMBL" id="KAH7838250.1"/>
    </source>
</evidence>